<reference evidence="1" key="1">
    <citation type="submission" date="2022-12" db="EMBL/GenBank/DDBJ databases">
        <authorList>
            <person name="Petersen C."/>
        </authorList>
    </citation>
    <scope>NUCLEOTIDE SEQUENCE</scope>
    <source>
        <strain evidence="1">IBT 35675</strain>
    </source>
</reference>
<proteinExistence type="predicted"/>
<dbReference type="AlphaFoldDB" id="A0A9W9QZC3"/>
<evidence type="ECO:0000313" key="2">
    <source>
        <dbReference type="Proteomes" id="UP001148299"/>
    </source>
</evidence>
<gene>
    <name evidence="1" type="ORF">N7541_008563</name>
</gene>
<reference evidence="1" key="2">
    <citation type="journal article" date="2023" name="IMA Fungus">
        <title>Comparative genomic study of the Penicillium genus elucidates a diverse pangenome and 15 lateral gene transfer events.</title>
        <authorList>
            <person name="Petersen C."/>
            <person name="Sorensen T."/>
            <person name="Nielsen M.R."/>
            <person name="Sondergaard T.E."/>
            <person name="Sorensen J.L."/>
            <person name="Fitzpatrick D.A."/>
            <person name="Frisvad J.C."/>
            <person name="Nielsen K.L."/>
        </authorList>
    </citation>
    <scope>NUCLEOTIDE SEQUENCE</scope>
    <source>
        <strain evidence="1">IBT 35675</strain>
    </source>
</reference>
<dbReference type="EMBL" id="JAPZBR010000006">
    <property type="protein sequence ID" value="KAJ5350836.1"/>
    <property type="molecule type" value="Genomic_DNA"/>
</dbReference>
<keyword evidence="2" id="KW-1185">Reference proteome</keyword>
<evidence type="ECO:0000313" key="1">
    <source>
        <dbReference type="EMBL" id="KAJ5350836.1"/>
    </source>
</evidence>
<comment type="caution">
    <text evidence="1">The sequence shown here is derived from an EMBL/GenBank/DDBJ whole genome shotgun (WGS) entry which is preliminary data.</text>
</comment>
<protein>
    <submittedName>
        <fullName evidence="1">Terpenoid synthase</fullName>
    </submittedName>
</protein>
<sequence>MDLPFYRQNIEEFMRDIRFVRRNFVLDEELHDAVKNRLAMLSDCPEGVEQYSEVSTIVSQCFWGQQDLECRVAFALVNVFGIMLDDVAPSHKEEYLHSVQQYGSRERISWPLFRQLVEHTDYLMSVIPWFQAYLVKRAVDSFASFTYLETFSPESFKHGDNTVTESFYRQGTSAYEFYIIGVFPFDLDLKEYFFMLPHMGRLVNEVNEFLSCYKESIIGKEKSLYRFRSLGSGKLLEEVLVDSRSRCVEVIRFLRDVKTTPRLREALDAFMDRLLNFHFDVDVRYRLSEVGLQFPEFS</sequence>
<dbReference type="Proteomes" id="UP001148299">
    <property type="component" value="Unassembled WGS sequence"/>
</dbReference>
<organism evidence="1 2">
    <name type="scientific">Penicillium brevicompactum</name>
    <dbReference type="NCBI Taxonomy" id="5074"/>
    <lineage>
        <taxon>Eukaryota</taxon>
        <taxon>Fungi</taxon>
        <taxon>Dikarya</taxon>
        <taxon>Ascomycota</taxon>
        <taxon>Pezizomycotina</taxon>
        <taxon>Eurotiomycetes</taxon>
        <taxon>Eurotiomycetidae</taxon>
        <taxon>Eurotiales</taxon>
        <taxon>Aspergillaceae</taxon>
        <taxon>Penicillium</taxon>
    </lineage>
</organism>
<name>A0A9W9QZC3_PENBR</name>
<dbReference type="InterPro" id="IPR008949">
    <property type="entry name" value="Isoprenoid_synthase_dom_sf"/>
</dbReference>
<accession>A0A9W9QZC3</accession>
<dbReference type="Gene3D" id="1.10.600.10">
    <property type="entry name" value="Farnesyl Diphosphate Synthase"/>
    <property type="match status" value="1"/>
</dbReference>